<dbReference type="EC" id="2.7.13.3" evidence="2"/>
<sequence length="176" mass="19273">RARKVNDAADGWLVRFEVQDSGIGMSEEQQSKLFRSFEQADSSTTRKYGGTGLGLAISKQLARLMGGDVGVSSEVGKGSTFWCTVHLSAAKQEVAPPEPLEENMSNTKLRLLVNERERITVLVVDDNQFNQQIASELLESADLTVLLASDGQQALDILVDRAVDCILMDIQMPVMD</sequence>
<dbReference type="GO" id="GO:0005886">
    <property type="term" value="C:plasma membrane"/>
    <property type="evidence" value="ECO:0007669"/>
    <property type="project" value="TreeGrafter"/>
</dbReference>
<feature type="domain" description="Histidine kinase" evidence="6">
    <location>
        <begin position="1"/>
        <end position="89"/>
    </location>
</feature>
<dbReference type="Pfam" id="PF00072">
    <property type="entry name" value="Response_reg"/>
    <property type="match status" value="1"/>
</dbReference>
<accession>A0A941DNT9</accession>
<dbReference type="PANTHER" id="PTHR43047">
    <property type="entry name" value="TWO-COMPONENT HISTIDINE PROTEIN KINASE"/>
    <property type="match status" value="1"/>
</dbReference>
<evidence type="ECO:0000256" key="3">
    <source>
        <dbReference type="ARBA" id="ARBA00022679"/>
    </source>
</evidence>
<keyword evidence="5" id="KW-0597">Phosphoprotein</keyword>
<keyword evidence="9" id="KW-1185">Reference proteome</keyword>
<dbReference type="SMART" id="SM00387">
    <property type="entry name" value="HATPase_c"/>
    <property type="match status" value="1"/>
</dbReference>
<comment type="caution">
    <text evidence="8">The sequence shown here is derived from an EMBL/GenBank/DDBJ whole genome shotgun (WGS) entry which is preliminary data.</text>
</comment>
<dbReference type="Gene3D" id="3.40.50.2300">
    <property type="match status" value="1"/>
</dbReference>
<dbReference type="CDD" id="cd16922">
    <property type="entry name" value="HATPase_EvgS-ArcB-TorS-like"/>
    <property type="match status" value="1"/>
</dbReference>
<dbReference type="Gene3D" id="3.30.565.10">
    <property type="entry name" value="Histidine kinase-like ATPase, C-terminal domain"/>
    <property type="match status" value="1"/>
</dbReference>
<dbReference type="InterPro" id="IPR001789">
    <property type="entry name" value="Sig_transdc_resp-reg_receiver"/>
</dbReference>
<evidence type="ECO:0000256" key="1">
    <source>
        <dbReference type="ARBA" id="ARBA00000085"/>
    </source>
</evidence>
<dbReference type="GO" id="GO:0000155">
    <property type="term" value="F:phosphorelay sensor kinase activity"/>
    <property type="evidence" value="ECO:0007669"/>
    <property type="project" value="TreeGrafter"/>
</dbReference>
<evidence type="ECO:0000256" key="5">
    <source>
        <dbReference type="PROSITE-ProRule" id="PRU00169"/>
    </source>
</evidence>
<dbReference type="PANTHER" id="PTHR43047:SF72">
    <property type="entry name" value="OSMOSENSING HISTIDINE PROTEIN KINASE SLN1"/>
    <property type="match status" value="1"/>
</dbReference>
<name>A0A941DNT9_9BURK</name>
<dbReference type="InterPro" id="IPR036890">
    <property type="entry name" value="HATPase_C_sf"/>
</dbReference>
<comment type="catalytic activity">
    <reaction evidence="1">
        <text>ATP + protein L-histidine = ADP + protein N-phospho-L-histidine.</text>
        <dbReference type="EC" id="2.7.13.3"/>
    </reaction>
</comment>
<dbReference type="InterPro" id="IPR003594">
    <property type="entry name" value="HATPase_dom"/>
</dbReference>
<dbReference type="Pfam" id="PF02518">
    <property type="entry name" value="HATPase_c"/>
    <property type="match status" value="1"/>
</dbReference>
<evidence type="ECO:0000256" key="4">
    <source>
        <dbReference type="ARBA" id="ARBA00022777"/>
    </source>
</evidence>
<dbReference type="SUPFAM" id="SSF55874">
    <property type="entry name" value="ATPase domain of HSP90 chaperone/DNA topoisomerase II/histidine kinase"/>
    <property type="match status" value="1"/>
</dbReference>
<dbReference type="InterPro" id="IPR004358">
    <property type="entry name" value="Sig_transdc_His_kin-like_C"/>
</dbReference>
<dbReference type="SUPFAM" id="SSF52172">
    <property type="entry name" value="CheY-like"/>
    <property type="match status" value="1"/>
</dbReference>
<dbReference type="PROSITE" id="PS50110">
    <property type="entry name" value="RESPONSE_REGULATORY"/>
    <property type="match status" value="1"/>
</dbReference>
<evidence type="ECO:0000259" key="7">
    <source>
        <dbReference type="PROSITE" id="PS50110"/>
    </source>
</evidence>
<dbReference type="InterPro" id="IPR005467">
    <property type="entry name" value="His_kinase_dom"/>
</dbReference>
<feature type="non-terminal residue" evidence="8">
    <location>
        <position position="1"/>
    </location>
</feature>
<feature type="modified residue" description="4-aspartylphosphate" evidence="5">
    <location>
        <position position="169"/>
    </location>
</feature>
<evidence type="ECO:0000313" key="9">
    <source>
        <dbReference type="Proteomes" id="UP000680067"/>
    </source>
</evidence>
<evidence type="ECO:0000259" key="6">
    <source>
        <dbReference type="PROSITE" id="PS50109"/>
    </source>
</evidence>
<dbReference type="EMBL" id="JAGSPN010000095">
    <property type="protein sequence ID" value="MBR7784318.1"/>
    <property type="molecule type" value="Genomic_DNA"/>
</dbReference>
<proteinExistence type="predicted"/>
<dbReference type="PRINTS" id="PR00344">
    <property type="entry name" value="BCTRLSENSOR"/>
</dbReference>
<evidence type="ECO:0000256" key="2">
    <source>
        <dbReference type="ARBA" id="ARBA00012438"/>
    </source>
</evidence>
<protein>
    <recommendedName>
        <fullName evidence="2">histidine kinase</fullName>
        <ecNumber evidence="2">2.7.13.3</ecNumber>
    </recommendedName>
</protein>
<reference evidence="8" key="1">
    <citation type="submission" date="2021-04" db="EMBL/GenBank/DDBJ databases">
        <title>novel species isolated from subtropical streams in China.</title>
        <authorList>
            <person name="Lu H."/>
        </authorList>
    </citation>
    <scope>NUCLEOTIDE SEQUENCE</scope>
    <source>
        <strain evidence="8">LFS511W</strain>
    </source>
</reference>
<dbReference type="PROSITE" id="PS50109">
    <property type="entry name" value="HIS_KIN"/>
    <property type="match status" value="1"/>
</dbReference>
<organism evidence="8 9">
    <name type="scientific">Undibacterium luofuense</name>
    <dbReference type="NCBI Taxonomy" id="2828733"/>
    <lineage>
        <taxon>Bacteria</taxon>
        <taxon>Pseudomonadati</taxon>
        <taxon>Pseudomonadota</taxon>
        <taxon>Betaproteobacteria</taxon>
        <taxon>Burkholderiales</taxon>
        <taxon>Oxalobacteraceae</taxon>
        <taxon>Undibacterium</taxon>
    </lineage>
</organism>
<dbReference type="CDD" id="cd17546">
    <property type="entry name" value="REC_hyHK_CKI1_RcsC-like"/>
    <property type="match status" value="1"/>
</dbReference>
<gene>
    <name evidence="8" type="ORF">KDM89_19490</name>
</gene>
<keyword evidence="3" id="KW-0808">Transferase</keyword>
<dbReference type="RefSeq" id="WP_212689555.1">
    <property type="nucleotide sequence ID" value="NZ_JAGSPN010000095.1"/>
</dbReference>
<dbReference type="Proteomes" id="UP000680067">
    <property type="component" value="Unassembled WGS sequence"/>
</dbReference>
<dbReference type="AlphaFoldDB" id="A0A941DNT9"/>
<feature type="domain" description="Response regulatory" evidence="7">
    <location>
        <begin position="120"/>
        <end position="176"/>
    </location>
</feature>
<dbReference type="GO" id="GO:0009927">
    <property type="term" value="F:histidine phosphotransfer kinase activity"/>
    <property type="evidence" value="ECO:0007669"/>
    <property type="project" value="TreeGrafter"/>
</dbReference>
<feature type="non-terminal residue" evidence="8">
    <location>
        <position position="176"/>
    </location>
</feature>
<dbReference type="InterPro" id="IPR011006">
    <property type="entry name" value="CheY-like_superfamily"/>
</dbReference>
<evidence type="ECO:0000313" key="8">
    <source>
        <dbReference type="EMBL" id="MBR7784318.1"/>
    </source>
</evidence>
<keyword evidence="4" id="KW-0418">Kinase</keyword>